<evidence type="ECO:0000256" key="3">
    <source>
        <dbReference type="ARBA" id="ARBA00023136"/>
    </source>
</evidence>
<dbReference type="InterPro" id="IPR050490">
    <property type="entry name" value="Bact_solute-bd_prot1"/>
</dbReference>
<accession>A0A2J7YNY2</accession>
<dbReference type="PROSITE" id="PS51318">
    <property type="entry name" value="TAT"/>
    <property type="match status" value="1"/>
</dbReference>
<organism evidence="7 8">
    <name type="scientific">Streptomyces malaysiensis</name>
    <dbReference type="NCBI Taxonomy" id="92644"/>
    <lineage>
        <taxon>Bacteria</taxon>
        <taxon>Bacillati</taxon>
        <taxon>Actinomycetota</taxon>
        <taxon>Actinomycetes</taxon>
        <taxon>Kitasatosporales</taxon>
        <taxon>Streptomycetaceae</taxon>
        <taxon>Streptomyces</taxon>
        <taxon>Streptomyces violaceusniger group</taxon>
    </lineage>
</organism>
<reference evidence="7 8" key="1">
    <citation type="submission" date="2015-09" db="EMBL/GenBank/DDBJ databases">
        <title>Genome sequence, genome mining and natural product profiling of a biocontrol bacterium Streptomyces malaysiensis F913.</title>
        <authorList>
            <person name="Xu Y."/>
            <person name="Wei J."/>
            <person name="Xie J."/>
            <person name="Li T."/>
            <person name="Zhou Z."/>
        </authorList>
    </citation>
    <scope>NUCLEOTIDE SEQUENCE [LARGE SCALE GENOMIC DNA]</scope>
    <source>
        <strain evidence="7 8">F913</strain>
    </source>
</reference>
<keyword evidence="2" id="KW-0732">Signal</keyword>
<keyword evidence="5" id="KW-0449">Lipoprotein</keyword>
<dbReference type="Pfam" id="PF01547">
    <property type="entry name" value="SBP_bac_1"/>
    <property type="match status" value="1"/>
</dbReference>
<comment type="caution">
    <text evidence="7">The sequence shown here is derived from an EMBL/GenBank/DDBJ whole genome shotgun (WGS) entry which is preliminary data.</text>
</comment>
<evidence type="ECO:0000256" key="1">
    <source>
        <dbReference type="ARBA" id="ARBA00022475"/>
    </source>
</evidence>
<dbReference type="PANTHER" id="PTHR43649:SF33">
    <property type="entry name" value="POLYGALACTURONAN_RHAMNOGALACTURONAN-BINDING PROTEIN YTCQ"/>
    <property type="match status" value="1"/>
</dbReference>
<feature type="region of interest" description="Disordered" evidence="6">
    <location>
        <begin position="1"/>
        <end position="21"/>
    </location>
</feature>
<dbReference type="PANTHER" id="PTHR43649">
    <property type="entry name" value="ARABINOSE-BINDING PROTEIN-RELATED"/>
    <property type="match status" value="1"/>
</dbReference>
<dbReference type="AlphaFoldDB" id="A0A2J7YNY2"/>
<dbReference type="Proteomes" id="UP000236520">
    <property type="component" value="Unassembled WGS sequence"/>
</dbReference>
<dbReference type="InterPro" id="IPR006311">
    <property type="entry name" value="TAT_signal"/>
</dbReference>
<name>A0A2J7YNY2_STRMQ</name>
<sequence length="463" mass="49426">MSSLASPSPSPSPSLSAPEAAEAAVMTSRPLSRRGVLAAGLGTALACAGVTSCGNASAGQGDPDGPLTFWSSLRGTDTLVAKWNATHPDDPVDFSPMTSGLAGGNAKLSNAARAGNAPDIVTIVDADLPSFAIDGVCADVTDLVTPRLRTQLGPQAWTNGKLDGRVYGIPLDLGPMLLAYRTDILDAHHIDVPTTWEEFHEAARRLKRQSGVHLTTFHPNAYNVLAGHAMQSGGQWFAIEGDSWALDFLDEPTRRVADYWQGLIDEDLLFVAPGSSQEWLSALARGRVAAHLVGPWGLAALASSVPGTSGRWRVAPLPQWDTGKPVLGTDGVSLHAITADSRRKERAMRFLDWMSTTPEAISARLSSGRSSLFPAAKNQVEAASRQFKTDFYDGQDLYGLISDQARLLRTGWTWGPRMQATATSLHNGLARLPYSTTITEALRTAQAETLPDLRSLGLKVRQA</sequence>
<evidence type="ECO:0000313" key="8">
    <source>
        <dbReference type="Proteomes" id="UP000236520"/>
    </source>
</evidence>
<protein>
    <recommendedName>
        <fullName evidence="9">Extracellular solute-binding protein</fullName>
    </recommendedName>
</protein>
<evidence type="ECO:0000256" key="2">
    <source>
        <dbReference type="ARBA" id="ARBA00022729"/>
    </source>
</evidence>
<proteinExistence type="predicted"/>
<dbReference type="InterPro" id="IPR006059">
    <property type="entry name" value="SBP"/>
</dbReference>
<evidence type="ECO:0000256" key="5">
    <source>
        <dbReference type="ARBA" id="ARBA00023288"/>
    </source>
</evidence>
<evidence type="ECO:0000256" key="4">
    <source>
        <dbReference type="ARBA" id="ARBA00023139"/>
    </source>
</evidence>
<evidence type="ECO:0000313" key="7">
    <source>
        <dbReference type="EMBL" id="PNG89629.1"/>
    </source>
</evidence>
<keyword evidence="8" id="KW-1185">Reference proteome</keyword>
<keyword evidence="1" id="KW-1003">Cell membrane</keyword>
<dbReference type="Gene3D" id="3.40.190.10">
    <property type="entry name" value="Periplasmic binding protein-like II"/>
    <property type="match status" value="1"/>
</dbReference>
<gene>
    <name evidence="7" type="ORF">SMF913_25094</name>
</gene>
<evidence type="ECO:0000256" key="6">
    <source>
        <dbReference type="SAM" id="MobiDB-lite"/>
    </source>
</evidence>
<keyword evidence="3" id="KW-0472">Membrane</keyword>
<dbReference type="RefSeq" id="WP_250850754.1">
    <property type="nucleotide sequence ID" value="NZ_LJIW01000002.1"/>
</dbReference>
<evidence type="ECO:0008006" key="9">
    <source>
        <dbReference type="Google" id="ProtNLM"/>
    </source>
</evidence>
<dbReference type="EMBL" id="LJIW01000002">
    <property type="protein sequence ID" value="PNG89629.1"/>
    <property type="molecule type" value="Genomic_DNA"/>
</dbReference>
<dbReference type="SUPFAM" id="SSF53850">
    <property type="entry name" value="Periplasmic binding protein-like II"/>
    <property type="match status" value="1"/>
</dbReference>
<keyword evidence="4" id="KW-0564">Palmitate</keyword>